<proteinExistence type="predicted"/>
<dbReference type="OrthoDB" id="10447432at2759"/>
<feature type="non-terminal residue" evidence="1">
    <location>
        <position position="1"/>
    </location>
</feature>
<evidence type="ECO:0000313" key="1">
    <source>
        <dbReference type="EMBL" id="KAF4646442.1"/>
    </source>
</evidence>
<dbReference type="EMBL" id="JAAPAO010003462">
    <property type="protein sequence ID" value="KAF4646442.1"/>
    <property type="molecule type" value="Genomic_DNA"/>
</dbReference>
<keyword evidence="2" id="KW-1185">Reference proteome</keyword>
<feature type="non-terminal residue" evidence="1">
    <location>
        <position position="140"/>
    </location>
</feature>
<comment type="caution">
    <text evidence="1">The sequence shown here is derived from an EMBL/GenBank/DDBJ whole genome shotgun (WGS) entry which is preliminary data.</text>
</comment>
<dbReference type="AlphaFoldDB" id="A0A7J6KHY7"/>
<gene>
    <name evidence="1" type="ORF">FOL47_006243</name>
</gene>
<sequence length="140" mass="16046">GSEETFFRALHEGLLLHIMHQCIPLFEGDALAILRRDIPSGGEKFVSPLCKKFVKNYEALIERGGNPSDDYIISVFLSELPPHVRSRMRKYQGVHRGHQSLMDVMNNARAAERELRKRASEFRDVVSNANERNNYAPKTH</sequence>
<evidence type="ECO:0000313" key="2">
    <source>
        <dbReference type="Proteomes" id="UP000591131"/>
    </source>
</evidence>
<reference evidence="1 2" key="1">
    <citation type="submission" date="2020-04" db="EMBL/GenBank/DDBJ databases">
        <title>Perkinsus chesapeaki whole genome sequence.</title>
        <authorList>
            <person name="Bogema D.R."/>
        </authorList>
    </citation>
    <scope>NUCLEOTIDE SEQUENCE [LARGE SCALE GENOMIC DNA]</scope>
    <source>
        <strain evidence="1">ATCC PRA-425</strain>
    </source>
</reference>
<organism evidence="1 2">
    <name type="scientific">Perkinsus chesapeaki</name>
    <name type="common">Clam parasite</name>
    <name type="synonym">Perkinsus andrewsi</name>
    <dbReference type="NCBI Taxonomy" id="330153"/>
    <lineage>
        <taxon>Eukaryota</taxon>
        <taxon>Sar</taxon>
        <taxon>Alveolata</taxon>
        <taxon>Perkinsozoa</taxon>
        <taxon>Perkinsea</taxon>
        <taxon>Perkinsida</taxon>
        <taxon>Perkinsidae</taxon>
        <taxon>Perkinsus</taxon>
    </lineage>
</organism>
<dbReference type="Proteomes" id="UP000591131">
    <property type="component" value="Unassembled WGS sequence"/>
</dbReference>
<protein>
    <submittedName>
        <fullName evidence="1">Uncharacterized protein</fullName>
    </submittedName>
</protein>
<name>A0A7J6KHY7_PERCH</name>
<accession>A0A7J6KHY7</accession>